<gene>
    <name evidence="1" type="ORF">Enr13x_55250</name>
</gene>
<name>A0A518HXQ8_9BACT</name>
<protein>
    <recommendedName>
        <fullName evidence="3">Sulfatase</fullName>
    </recommendedName>
</protein>
<dbReference type="AlphaFoldDB" id="A0A518HXQ8"/>
<evidence type="ECO:0000313" key="1">
    <source>
        <dbReference type="EMBL" id="QDV45646.1"/>
    </source>
</evidence>
<dbReference type="InterPro" id="IPR017850">
    <property type="entry name" value="Alkaline_phosphatase_core_sf"/>
</dbReference>
<reference evidence="1 2" key="1">
    <citation type="submission" date="2019-03" db="EMBL/GenBank/DDBJ databases">
        <title>Deep-cultivation of Planctomycetes and their phenomic and genomic characterization uncovers novel biology.</title>
        <authorList>
            <person name="Wiegand S."/>
            <person name="Jogler M."/>
            <person name="Boedeker C."/>
            <person name="Pinto D."/>
            <person name="Vollmers J."/>
            <person name="Rivas-Marin E."/>
            <person name="Kohn T."/>
            <person name="Peeters S.H."/>
            <person name="Heuer A."/>
            <person name="Rast P."/>
            <person name="Oberbeckmann S."/>
            <person name="Bunk B."/>
            <person name="Jeske O."/>
            <person name="Meyerdierks A."/>
            <person name="Storesund J.E."/>
            <person name="Kallscheuer N."/>
            <person name="Luecker S."/>
            <person name="Lage O.M."/>
            <person name="Pohl T."/>
            <person name="Merkel B.J."/>
            <person name="Hornburger P."/>
            <person name="Mueller R.-W."/>
            <person name="Bruemmer F."/>
            <person name="Labrenz M."/>
            <person name="Spormann A.M."/>
            <person name="Op den Camp H."/>
            <person name="Overmann J."/>
            <person name="Amann R."/>
            <person name="Jetten M.S.M."/>
            <person name="Mascher T."/>
            <person name="Medema M.H."/>
            <person name="Devos D.P."/>
            <person name="Kaster A.-K."/>
            <person name="Ovreas L."/>
            <person name="Rohde M."/>
            <person name="Galperin M.Y."/>
            <person name="Jogler C."/>
        </authorList>
    </citation>
    <scope>NUCLEOTIDE SEQUENCE [LARGE SCALE GENOMIC DNA]</scope>
    <source>
        <strain evidence="1 2">Enr13</strain>
    </source>
</reference>
<dbReference type="EMBL" id="CP037423">
    <property type="protein sequence ID" value="QDV45646.1"/>
    <property type="molecule type" value="Genomic_DNA"/>
</dbReference>
<evidence type="ECO:0008006" key="3">
    <source>
        <dbReference type="Google" id="ProtNLM"/>
    </source>
</evidence>
<keyword evidence="2" id="KW-1185">Reference proteome</keyword>
<dbReference type="SUPFAM" id="SSF53649">
    <property type="entry name" value="Alkaline phosphatase-like"/>
    <property type="match status" value="1"/>
</dbReference>
<dbReference type="Gene3D" id="3.40.720.10">
    <property type="entry name" value="Alkaline Phosphatase, subunit A"/>
    <property type="match status" value="1"/>
</dbReference>
<dbReference type="PANTHER" id="PTHR43737:SF1">
    <property type="entry name" value="DUF1501 DOMAIN-CONTAINING PROTEIN"/>
    <property type="match status" value="1"/>
</dbReference>
<accession>A0A518HXQ8</accession>
<sequence>MDTNQPTDHRRGFLKDCLLRHCGMGLGATALASLISQTHSHANPAVGGAAGLSGDGLHFPARAKRVIFLFMAGAPSQIDLFDHKPELHQQFGKPLPPSVSNGQRVTAMTKGKQQLVAPSMFSFAPQGKSGMMMSELLPHLSKVADDLCIVKSLNTDAINHDPAKTLFCTGSQIPGKASLGSWLSYGLGRMNENLPDFVVMNSAFWTGGTGNVQALYSRLWGSGFLPSKHQGVSFQPSGDPVLFLSNPPGVTPPGRQHMLDLVSELNRQHLDEVGDPEIKTTIAQQEMAFRMQTSVPELTDLSDEPEHVLDQYGPEVHKSGSFARNCLLARRMVERGVRFVQLFHRGWDHHVGLPKKLRGQAYDVDQASAGLIADLKQRGLLDDTLIVFGGEFGRTTFCQGKLTPTDYGRDHHPRCFSVWMAGGGIKGGMTYGQTDEFSYNIVEDPVHIRDLNATILHQLGIDHRRLTFPFRGLDQRLTGVEEAHVVKDLLA</sequence>
<dbReference type="RefSeq" id="WP_145389921.1">
    <property type="nucleotide sequence ID" value="NZ_CP037423.1"/>
</dbReference>
<organism evidence="1 2">
    <name type="scientific">Stieleria neptunia</name>
    <dbReference type="NCBI Taxonomy" id="2527979"/>
    <lineage>
        <taxon>Bacteria</taxon>
        <taxon>Pseudomonadati</taxon>
        <taxon>Planctomycetota</taxon>
        <taxon>Planctomycetia</taxon>
        <taxon>Pirellulales</taxon>
        <taxon>Pirellulaceae</taxon>
        <taxon>Stieleria</taxon>
    </lineage>
</organism>
<evidence type="ECO:0000313" key="2">
    <source>
        <dbReference type="Proteomes" id="UP000319004"/>
    </source>
</evidence>
<dbReference type="Pfam" id="PF07394">
    <property type="entry name" value="DUF1501"/>
    <property type="match status" value="1"/>
</dbReference>
<dbReference type="PANTHER" id="PTHR43737">
    <property type="entry name" value="BLL7424 PROTEIN"/>
    <property type="match status" value="1"/>
</dbReference>
<dbReference type="OrthoDB" id="127333at2"/>
<dbReference type="KEGG" id="snep:Enr13x_55250"/>
<dbReference type="Proteomes" id="UP000319004">
    <property type="component" value="Chromosome"/>
</dbReference>
<proteinExistence type="predicted"/>
<dbReference type="InterPro" id="IPR010869">
    <property type="entry name" value="DUF1501"/>
</dbReference>